<dbReference type="Proteomes" id="UP000054387">
    <property type="component" value="Unassembled WGS sequence"/>
</dbReference>
<dbReference type="GO" id="GO:0022857">
    <property type="term" value="F:transmembrane transporter activity"/>
    <property type="evidence" value="ECO:0007669"/>
    <property type="project" value="InterPro"/>
</dbReference>
<organism evidence="9 10">
    <name type="scientific">Haloprofundus marisrubri</name>
    <dbReference type="NCBI Taxonomy" id="1514971"/>
    <lineage>
        <taxon>Archaea</taxon>
        <taxon>Methanobacteriati</taxon>
        <taxon>Methanobacteriota</taxon>
        <taxon>Stenosarchaea group</taxon>
        <taxon>Halobacteria</taxon>
        <taxon>Halobacteriales</taxon>
        <taxon>Haloferacaceae</taxon>
        <taxon>Haloprofundus</taxon>
    </lineage>
</organism>
<feature type="transmembrane region" description="Helical" evidence="7">
    <location>
        <begin position="114"/>
        <end position="135"/>
    </location>
</feature>
<evidence type="ECO:0000256" key="6">
    <source>
        <dbReference type="SAM" id="MobiDB-lite"/>
    </source>
</evidence>
<gene>
    <name evidence="9" type="ORF">AUR64_13780</name>
</gene>
<dbReference type="GO" id="GO:0005886">
    <property type="term" value="C:plasma membrane"/>
    <property type="evidence" value="ECO:0007669"/>
    <property type="project" value="UniProtKB-SubCell"/>
</dbReference>
<feature type="transmembrane region" description="Helical" evidence="7">
    <location>
        <begin position="301"/>
        <end position="319"/>
    </location>
</feature>
<feature type="transmembrane region" description="Helical" evidence="7">
    <location>
        <begin position="325"/>
        <end position="344"/>
    </location>
</feature>
<evidence type="ECO:0000256" key="1">
    <source>
        <dbReference type="ARBA" id="ARBA00004651"/>
    </source>
</evidence>
<dbReference type="Pfam" id="PF07690">
    <property type="entry name" value="MFS_1"/>
    <property type="match status" value="1"/>
</dbReference>
<evidence type="ECO:0000256" key="5">
    <source>
        <dbReference type="ARBA" id="ARBA00023136"/>
    </source>
</evidence>
<dbReference type="InterPro" id="IPR005829">
    <property type="entry name" value="Sugar_transporter_CS"/>
</dbReference>
<evidence type="ECO:0000256" key="7">
    <source>
        <dbReference type="SAM" id="Phobius"/>
    </source>
</evidence>
<dbReference type="PROSITE" id="PS00216">
    <property type="entry name" value="SUGAR_TRANSPORT_1"/>
    <property type="match status" value="1"/>
</dbReference>
<feature type="transmembrane region" description="Helical" evidence="7">
    <location>
        <begin position="174"/>
        <end position="191"/>
    </location>
</feature>
<dbReference type="Gene3D" id="1.20.1250.20">
    <property type="entry name" value="MFS general substrate transporter like domains"/>
    <property type="match status" value="1"/>
</dbReference>
<dbReference type="PROSITE" id="PS50850">
    <property type="entry name" value="MFS"/>
    <property type="match status" value="1"/>
</dbReference>
<feature type="domain" description="Major facilitator superfamily (MFS) profile" evidence="8">
    <location>
        <begin position="19"/>
        <end position="421"/>
    </location>
</feature>
<keyword evidence="5 7" id="KW-0472">Membrane</keyword>
<evidence type="ECO:0000313" key="9">
    <source>
        <dbReference type="EMBL" id="KTG08878.1"/>
    </source>
</evidence>
<reference evidence="9 10" key="1">
    <citation type="submission" date="2015-12" db="EMBL/GenBank/DDBJ databases">
        <title>Haloprofundus marisrubri gen. nov., sp. nov., an extremely halophilic archaeon isolated from the Discovery deep brine-seawater interface in the Red Sea.</title>
        <authorList>
            <person name="Zhang G."/>
            <person name="Stingl U."/>
            <person name="Rashid M."/>
        </authorList>
    </citation>
    <scope>NUCLEOTIDE SEQUENCE [LARGE SCALE GENOMIC DNA]</scope>
    <source>
        <strain evidence="9 10">SB9</strain>
    </source>
</reference>
<evidence type="ECO:0000256" key="3">
    <source>
        <dbReference type="ARBA" id="ARBA00022692"/>
    </source>
</evidence>
<dbReference type="PANTHER" id="PTHR43124:SF3">
    <property type="entry name" value="CHLORAMPHENICOL EFFLUX PUMP RV0191"/>
    <property type="match status" value="1"/>
</dbReference>
<evidence type="ECO:0000313" key="10">
    <source>
        <dbReference type="Proteomes" id="UP000054387"/>
    </source>
</evidence>
<feature type="transmembrane region" description="Helical" evidence="7">
    <location>
        <begin position="243"/>
        <end position="265"/>
    </location>
</feature>
<feature type="transmembrane region" description="Helical" evidence="7">
    <location>
        <begin position="85"/>
        <end position="102"/>
    </location>
</feature>
<evidence type="ECO:0000259" key="8">
    <source>
        <dbReference type="PROSITE" id="PS50850"/>
    </source>
</evidence>
<comment type="caution">
    <text evidence="9">The sequence shown here is derived from an EMBL/GenBank/DDBJ whole genome shotgun (WGS) entry which is preliminary data.</text>
</comment>
<dbReference type="InterPro" id="IPR050189">
    <property type="entry name" value="MFS_Efflux_Transporters"/>
</dbReference>
<dbReference type="InterPro" id="IPR011701">
    <property type="entry name" value="MFS"/>
</dbReference>
<evidence type="ECO:0000256" key="4">
    <source>
        <dbReference type="ARBA" id="ARBA00022989"/>
    </source>
</evidence>
<proteinExistence type="predicted"/>
<keyword evidence="10" id="KW-1185">Reference proteome</keyword>
<feature type="transmembrane region" description="Helical" evidence="7">
    <location>
        <begin position="394"/>
        <end position="417"/>
    </location>
</feature>
<keyword evidence="3 7" id="KW-0812">Transmembrane</keyword>
<dbReference type="CDD" id="cd17474">
    <property type="entry name" value="MFS_YfmO_like"/>
    <property type="match status" value="1"/>
</dbReference>
<dbReference type="InterPro" id="IPR020846">
    <property type="entry name" value="MFS_dom"/>
</dbReference>
<accession>A0A0W1R684</accession>
<sequence length="423" mass="42725">MGLSTRLFGDDTALLSNRSFQLLLLASVSSPLGSSVVSPVLDSLRGPLGATEAQVTLLMAAFTAPAIVCIPLVGILSDRYGRKPVLTAGLTLFGLAGVAIPLTTDFRVVVGLRLLQGIGYTGIAPVLITSVGDLFDGDEEATAQGLRFTTVGLSLTVFPLLAGALVALSWQYPFYLYALALPTALAVALFFDDPTLNADNDAPGAATDGGDQGSEGDDSPSTLQALSVVLRERRVAATLVGRAVPSFLWFAFLTYVSIVVARVLGGSAGQAGALVALASVASSVSATQVGRLTAAFDRRAIPLFATLVCTAAGVATLGLSPSLPVAALGSVAVGAGFGVVLSLYRSTISNLATDELRGSLVSAGESLGRVGSTTAPILLGGTVALLEPGLGGVLAIRTMLVGVAVVTVAVGGFVLYLGETGDT</sequence>
<dbReference type="AlphaFoldDB" id="A0A0W1R684"/>
<dbReference type="OrthoDB" id="117970at2157"/>
<protein>
    <recommendedName>
        <fullName evidence="8">Major facilitator superfamily (MFS) profile domain-containing protein</fullName>
    </recommendedName>
</protein>
<dbReference type="RefSeq" id="WP_058582031.1">
    <property type="nucleotide sequence ID" value="NZ_LOPU01000029.1"/>
</dbReference>
<keyword evidence="2" id="KW-1003">Cell membrane</keyword>
<dbReference type="PANTHER" id="PTHR43124">
    <property type="entry name" value="PURINE EFFLUX PUMP PBUE"/>
    <property type="match status" value="1"/>
</dbReference>
<comment type="subcellular location">
    <subcellularLocation>
        <location evidence="1">Cell membrane</location>
        <topology evidence="1">Multi-pass membrane protein</topology>
    </subcellularLocation>
</comment>
<feature type="transmembrane region" description="Helical" evidence="7">
    <location>
        <begin position="271"/>
        <end position="289"/>
    </location>
</feature>
<keyword evidence="4 7" id="KW-1133">Transmembrane helix</keyword>
<feature type="transmembrane region" description="Helical" evidence="7">
    <location>
        <begin position="53"/>
        <end position="73"/>
    </location>
</feature>
<evidence type="ECO:0000256" key="2">
    <source>
        <dbReference type="ARBA" id="ARBA00022475"/>
    </source>
</evidence>
<dbReference type="EMBL" id="LOPU01000029">
    <property type="protein sequence ID" value="KTG08878.1"/>
    <property type="molecule type" value="Genomic_DNA"/>
</dbReference>
<name>A0A0W1R684_9EURY</name>
<feature type="region of interest" description="Disordered" evidence="6">
    <location>
        <begin position="201"/>
        <end position="220"/>
    </location>
</feature>
<dbReference type="SUPFAM" id="SSF103473">
    <property type="entry name" value="MFS general substrate transporter"/>
    <property type="match status" value="1"/>
</dbReference>
<feature type="transmembrane region" description="Helical" evidence="7">
    <location>
        <begin position="147"/>
        <end position="168"/>
    </location>
</feature>
<dbReference type="InterPro" id="IPR036259">
    <property type="entry name" value="MFS_trans_sf"/>
</dbReference>